<evidence type="ECO:0000256" key="3">
    <source>
        <dbReference type="ARBA" id="ARBA00022552"/>
    </source>
</evidence>
<dbReference type="Gene3D" id="2.30.30.240">
    <property type="entry name" value="PRC-barrel domain"/>
    <property type="match status" value="1"/>
</dbReference>
<dbReference type="NCBIfam" id="TIGR02273">
    <property type="entry name" value="16S_RimM"/>
    <property type="match status" value="1"/>
</dbReference>
<dbReference type="InterPro" id="IPR027275">
    <property type="entry name" value="PRC-brl_dom"/>
</dbReference>
<evidence type="ECO:0000256" key="1">
    <source>
        <dbReference type="ARBA" id="ARBA00022490"/>
    </source>
</evidence>
<comment type="subunit">
    <text evidence="5">Binds ribosomal protein uS19.</text>
</comment>
<evidence type="ECO:0000259" key="6">
    <source>
        <dbReference type="Pfam" id="PF01782"/>
    </source>
</evidence>
<dbReference type="SUPFAM" id="SSF50346">
    <property type="entry name" value="PRC-barrel domain"/>
    <property type="match status" value="1"/>
</dbReference>
<evidence type="ECO:0000313" key="9">
    <source>
        <dbReference type="Proteomes" id="UP000247476"/>
    </source>
</evidence>
<dbReference type="AlphaFoldDB" id="A0A2V5K4T0"/>
<dbReference type="GO" id="GO:0005840">
    <property type="term" value="C:ribosome"/>
    <property type="evidence" value="ECO:0007669"/>
    <property type="project" value="InterPro"/>
</dbReference>
<dbReference type="InterPro" id="IPR036976">
    <property type="entry name" value="RimM_N_sf"/>
</dbReference>
<dbReference type="GO" id="GO:0005737">
    <property type="term" value="C:cytoplasm"/>
    <property type="evidence" value="ECO:0007669"/>
    <property type="project" value="UniProtKB-SubCell"/>
</dbReference>
<dbReference type="Pfam" id="PF05239">
    <property type="entry name" value="PRC"/>
    <property type="match status" value="1"/>
</dbReference>
<comment type="function">
    <text evidence="5">An accessory protein needed during the final step in the assembly of 30S ribosomal subunit, possibly for assembly of the head region. Essential for efficient processing of 16S rRNA. May be needed both before and after RbfA during the maturation of 16S rRNA. It has affinity for free ribosomal 30S subunits but not for 70S ribosomes.</text>
</comment>
<dbReference type="OrthoDB" id="9810331at2"/>
<evidence type="ECO:0000313" key="8">
    <source>
        <dbReference type="EMBL" id="PYI54218.1"/>
    </source>
</evidence>
<evidence type="ECO:0000259" key="7">
    <source>
        <dbReference type="Pfam" id="PF05239"/>
    </source>
</evidence>
<organism evidence="8 9">
    <name type="scientific">Paenibacillus flagellatus</name>
    <dbReference type="NCBI Taxonomy" id="2211139"/>
    <lineage>
        <taxon>Bacteria</taxon>
        <taxon>Bacillati</taxon>
        <taxon>Bacillota</taxon>
        <taxon>Bacilli</taxon>
        <taxon>Bacillales</taxon>
        <taxon>Paenibacillaceae</taxon>
        <taxon>Paenibacillus</taxon>
    </lineage>
</organism>
<evidence type="ECO:0000256" key="5">
    <source>
        <dbReference type="HAMAP-Rule" id="MF_00014"/>
    </source>
</evidence>
<comment type="domain">
    <text evidence="5">The PRC barrel domain binds ribosomal protein uS19.</text>
</comment>
<dbReference type="SUPFAM" id="SSF50447">
    <property type="entry name" value="Translation proteins"/>
    <property type="match status" value="1"/>
</dbReference>
<comment type="similarity">
    <text evidence="5">Belongs to the RimM family.</text>
</comment>
<dbReference type="Gene3D" id="2.40.30.60">
    <property type="entry name" value="RimM"/>
    <property type="match status" value="1"/>
</dbReference>
<keyword evidence="2 5" id="KW-0690">Ribosome biogenesis</keyword>
<dbReference type="InterPro" id="IPR011961">
    <property type="entry name" value="RimM"/>
</dbReference>
<keyword evidence="9" id="KW-1185">Reference proteome</keyword>
<comment type="caution">
    <text evidence="8">The sequence shown here is derived from an EMBL/GenBank/DDBJ whole genome shotgun (WGS) entry which is preliminary data.</text>
</comment>
<protein>
    <recommendedName>
        <fullName evidence="5">Ribosome maturation factor RimM</fullName>
    </recommendedName>
</protein>
<evidence type="ECO:0000256" key="4">
    <source>
        <dbReference type="ARBA" id="ARBA00023186"/>
    </source>
</evidence>
<dbReference type="Pfam" id="PF01782">
    <property type="entry name" value="RimM"/>
    <property type="match status" value="1"/>
</dbReference>
<dbReference type="GO" id="GO:0042274">
    <property type="term" value="P:ribosomal small subunit biogenesis"/>
    <property type="evidence" value="ECO:0007669"/>
    <property type="project" value="UniProtKB-UniRule"/>
</dbReference>
<comment type="subcellular location">
    <subcellularLocation>
        <location evidence="5">Cytoplasm</location>
    </subcellularLocation>
</comment>
<evidence type="ECO:0000256" key="2">
    <source>
        <dbReference type="ARBA" id="ARBA00022517"/>
    </source>
</evidence>
<keyword evidence="1 5" id="KW-0963">Cytoplasm</keyword>
<sequence>MSGKLFNVGKVVNTHGIRGELKVVSQTDFPEERFGKGSRLVLTEPNDESRQLRVEVENARLHKNVYIVKFKGYDNINEVLPYKGWMLKVSEEDRKPLDEGEYYYHEIIGCRVVTDEGQELGTISDILAPGANHVWVVDRPKQKPVLLPVIDDVILDVNVEAKQVRVHLMEGLVD</sequence>
<dbReference type="GO" id="GO:0006364">
    <property type="term" value="P:rRNA processing"/>
    <property type="evidence" value="ECO:0007669"/>
    <property type="project" value="UniProtKB-UniRule"/>
</dbReference>
<dbReference type="InterPro" id="IPR011033">
    <property type="entry name" value="PRC_barrel-like_sf"/>
</dbReference>
<feature type="domain" description="PRC-barrel" evidence="7">
    <location>
        <begin position="99"/>
        <end position="172"/>
    </location>
</feature>
<dbReference type="HAMAP" id="MF_00014">
    <property type="entry name" value="Ribosome_mat_RimM"/>
    <property type="match status" value="1"/>
</dbReference>
<name>A0A2V5K4T0_9BACL</name>
<reference evidence="8 9" key="1">
    <citation type="submission" date="2018-05" db="EMBL/GenBank/DDBJ databases">
        <title>Paenibacillus flagellatus sp. nov., isolated from selenium mineral soil.</title>
        <authorList>
            <person name="Dai X."/>
        </authorList>
    </citation>
    <scope>NUCLEOTIDE SEQUENCE [LARGE SCALE GENOMIC DNA]</scope>
    <source>
        <strain evidence="8 9">DXL2</strain>
    </source>
</reference>
<proteinExistence type="inferred from homology"/>
<dbReference type="PANTHER" id="PTHR33692:SF1">
    <property type="entry name" value="RIBOSOME MATURATION FACTOR RIMM"/>
    <property type="match status" value="1"/>
</dbReference>
<feature type="domain" description="RimM N-terminal" evidence="6">
    <location>
        <begin position="8"/>
        <end position="93"/>
    </location>
</feature>
<keyword evidence="3 5" id="KW-0698">rRNA processing</keyword>
<dbReference type="InterPro" id="IPR002676">
    <property type="entry name" value="RimM_N"/>
</dbReference>
<keyword evidence="4 5" id="KW-0143">Chaperone</keyword>
<gene>
    <name evidence="5" type="primary">rimM</name>
    <name evidence="8" type="ORF">DLM86_12035</name>
</gene>
<dbReference type="RefSeq" id="WP_110840278.1">
    <property type="nucleotide sequence ID" value="NZ_QJVJ01000005.1"/>
</dbReference>
<accession>A0A2V5K4T0</accession>
<dbReference type="Proteomes" id="UP000247476">
    <property type="component" value="Unassembled WGS sequence"/>
</dbReference>
<dbReference type="GO" id="GO:0043022">
    <property type="term" value="F:ribosome binding"/>
    <property type="evidence" value="ECO:0007669"/>
    <property type="project" value="InterPro"/>
</dbReference>
<dbReference type="PANTHER" id="PTHR33692">
    <property type="entry name" value="RIBOSOME MATURATION FACTOR RIMM"/>
    <property type="match status" value="1"/>
</dbReference>
<dbReference type="EMBL" id="QJVJ01000005">
    <property type="protein sequence ID" value="PYI54218.1"/>
    <property type="molecule type" value="Genomic_DNA"/>
</dbReference>
<dbReference type="InterPro" id="IPR009000">
    <property type="entry name" value="Transl_B-barrel_sf"/>
</dbReference>